<keyword evidence="1 2" id="KW-0808">Transferase</keyword>
<feature type="binding site" evidence="2">
    <location>
        <position position="71"/>
    </location>
    <ligand>
        <name>substrate</name>
    </ligand>
</feature>
<dbReference type="GO" id="GO:0008834">
    <property type="term" value="F:ditrans,polycis-undecaprenyl-diphosphate synthase [(2E,6E)-farnesyl-diphosphate specific] activity"/>
    <property type="evidence" value="ECO:0007669"/>
    <property type="project" value="UniProtKB-UniRule"/>
</dbReference>
<dbReference type="Pfam" id="PF01255">
    <property type="entry name" value="Prenyltransf"/>
    <property type="match status" value="1"/>
</dbReference>
<protein>
    <recommendedName>
        <fullName evidence="2">Ditrans,polycis-undecaprenyl-diphosphate synthase ((2E,6E)-farnesyl-diphosphate specific)</fullName>
        <ecNumber evidence="2">2.5.1.31</ecNumber>
    </recommendedName>
    <alternativeName>
        <fullName evidence="2">Ditrans,polycis-undecaprenylcistransferase</fullName>
    </alternativeName>
    <alternativeName>
        <fullName evidence="2">Undecaprenyl diphosphate synthase</fullName>
        <shortName evidence="2">UDS</shortName>
    </alternativeName>
    <alternativeName>
        <fullName evidence="2">Undecaprenyl pyrophosphate synthase</fullName>
        <shortName evidence="2">UPP synthase</shortName>
    </alternativeName>
</protein>
<comment type="cofactor">
    <cofactor evidence="2">
        <name>Mg(2+)</name>
        <dbReference type="ChEBI" id="CHEBI:18420"/>
    </cofactor>
    <text evidence="2">Binds 2 magnesium ions per subunit.</text>
</comment>
<dbReference type="GO" id="GO:0008360">
    <property type="term" value="P:regulation of cell shape"/>
    <property type="evidence" value="ECO:0007669"/>
    <property type="project" value="UniProtKB-KW"/>
</dbReference>
<feature type="active site" description="Proton acceptor" evidence="2">
    <location>
        <position position="70"/>
    </location>
</feature>
<keyword evidence="2" id="KW-0460">Magnesium</keyword>
<dbReference type="FunFam" id="3.40.1180.10:FF:000001">
    <property type="entry name" value="(2E,6E)-farnesyl-diphosphate-specific ditrans,polycis-undecaprenyl-diphosphate synthase"/>
    <property type="match status" value="1"/>
</dbReference>
<dbReference type="EMBL" id="JWIC01000005">
    <property type="protein sequence ID" value="KID57645.1"/>
    <property type="molecule type" value="Genomic_DNA"/>
</dbReference>
<feature type="binding site" evidence="2">
    <location>
        <position position="209"/>
    </location>
    <ligand>
        <name>Mg(2+)</name>
        <dbReference type="ChEBI" id="CHEBI:18420"/>
    </ligand>
</feature>
<feature type="binding site" evidence="2">
    <location>
        <position position="35"/>
    </location>
    <ligand>
        <name>substrate</name>
    </ligand>
</feature>
<comment type="catalytic activity">
    <reaction evidence="2">
        <text>8 isopentenyl diphosphate + (2E,6E)-farnesyl diphosphate = di-trans,octa-cis-undecaprenyl diphosphate + 8 diphosphate</text>
        <dbReference type="Rhea" id="RHEA:27551"/>
        <dbReference type="ChEBI" id="CHEBI:33019"/>
        <dbReference type="ChEBI" id="CHEBI:58405"/>
        <dbReference type="ChEBI" id="CHEBI:128769"/>
        <dbReference type="ChEBI" id="CHEBI:175763"/>
        <dbReference type="EC" id="2.5.1.31"/>
    </reaction>
</comment>
<evidence type="ECO:0000256" key="2">
    <source>
        <dbReference type="HAMAP-Rule" id="MF_01139"/>
    </source>
</evidence>
<dbReference type="GO" id="GO:0016094">
    <property type="term" value="P:polyprenol biosynthetic process"/>
    <property type="evidence" value="ECO:0007669"/>
    <property type="project" value="TreeGrafter"/>
</dbReference>
<proteinExistence type="inferred from homology"/>
<dbReference type="Gene3D" id="3.40.1180.10">
    <property type="entry name" value="Decaprenyl diphosphate synthase-like"/>
    <property type="match status" value="1"/>
</dbReference>
<feature type="binding site" evidence="2">
    <location>
        <position position="22"/>
    </location>
    <ligand>
        <name>Mg(2+)</name>
        <dbReference type="ChEBI" id="CHEBI:18420"/>
    </ligand>
</feature>
<dbReference type="CDD" id="cd00475">
    <property type="entry name" value="Cis_IPPS"/>
    <property type="match status" value="1"/>
</dbReference>
<dbReference type="InterPro" id="IPR001441">
    <property type="entry name" value="UPP_synth-like"/>
</dbReference>
<sequence length="257" mass="28752">MVLNADAISQQSLPKHVAIIMDGNGRWAQARKRPRAYGHKKGVDSVRSAVQFCSKLSIESLTLFAFSSENWRRPEDEVSTLMELFLFVLSKEVKKLHKNNVKLNIIGDISKFPTSLQDKVHDAHALTGQNTGLQLNIAANYGGRWDIVNAAQTLAEKIQSGELGVTDITEDALTNNMSMADQSPLDLLIRTGGDYRISNFLLWQAAYAELYFTETLWPDFNEEAFSEAIACYISRERRFGCTGEQIKQLLAESNTTS</sequence>
<organism evidence="3 4">
    <name type="scientific">Pseudoalteromonas luteoviolacea</name>
    <dbReference type="NCBI Taxonomy" id="43657"/>
    <lineage>
        <taxon>Bacteria</taxon>
        <taxon>Pseudomonadati</taxon>
        <taxon>Pseudomonadota</taxon>
        <taxon>Gammaproteobacteria</taxon>
        <taxon>Alteromonadales</taxon>
        <taxon>Pseudoalteromonadaceae</taxon>
        <taxon>Pseudoalteromonas</taxon>
    </lineage>
</organism>
<dbReference type="GO" id="GO:0000287">
    <property type="term" value="F:magnesium ion binding"/>
    <property type="evidence" value="ECO:0007669"/>
    <property type="project" value="UniProtKB-UniRule"/>
</dbReference>
<dbReference type="RefSeq" id="WP_039609415.1">
    <property type="nucleotide sequence ID" value="NZ_JWIC01000005.1"/>
</dbReference>
<name>A0A0C1QE87_9GAMM</name>
<dbReference type="NCBIfam" id="TIGR00055">
    <property type="entry name" value="uppS"/>
    <property type="match status" value="1"/>
</dbReference>
<dbReference type="PANTHER" id="PTHR10291">
    <property type="entry name" value="DEHYDRODOLICHYL DIPHOSPHATE SYNTHASE FAMILY MEMBER"/>
    <property type="match status" value="1"/>
</dbReference>
<dbReference type="NCBIfam" id="NF011405">
    <property type="entry name" value="PRK14830.1"/>
    <property type="match status" value="1"/>
</dbReference>
<feature type="active site" evidence="2">
    <location>
        <position position="22"/>
    </location>
</feature>
<reference evidence="3 4" key="1">
    <citation type="submission" date="2014-12" db="EMBL/GenBank/DDBJ databases">
        <title>Draft Genome Sequence of Pseudoalteromonas luteoviolacea HI1.</title>
        <authorList>
            <person name="Asahina A.Y."/>
            <person name="Hadfield M.G."/>
        </authorList>
    </citation>
    <scope>NUCLEOTIDE SEQUENCE [LARGE SCALE GENOMIC DNA]</scope>
    <source>
        <strain evidence="3 4">HI1</strain>
    </source>
</reference>
<dbReference type="InterPro" id="IPR036424">
    <property type="entry name" value="UPP_synth-like_sf"/>
</dbReference>
<dbReference type="AlphaFoldDB" id="A0A0C1QE87"/>
<dbReference type="HAMAP" id="MF_01139">
    <property type="entry name" value="ISPT"/>
    <property type="match status" value="1"/>
</dbReference>
<evidence type="ECO:0000313" key="3">
    <source>
        <dbReference type="EMBL" id="KID57645.1"/>
    </source>
</evidence>
<evidence type="ECO:0000313" key="4">
    <source>
        <dbReference type="Proteomes" id="UP000031327"/>
    </source>
</evidence>
<feature type="binding site" evidence="2">
    <location>
        <begin position="196"/>
        <end position="198"/>
    </location>
    <ligand>
        <name>substrate</name>
    </ligand>
</feature>
<evidence type="ECO:0000256" key="1">
    <source>
        <dbReference type="ARBA" id="ARBA00022679"/>
    </source>
</evidence>
<comment type="subunit">
    <text evidence="2">Homodimer.</text>
</comment>
<dbReference type="EC" id="2.5.1.31" evidence="2"/>
<keyword evidence="2" id="KW-0573">Peptidoglycan synthesis</keyword>
<dbReference type="Proteomes" id="UP000031327">
    <property type="component" value="Unassembled WGS sequence"/>
</dbReference>
<feature type="binding site" evidence="2">
    <location>
        <position position="27"/>
    </location>
    <ligand>
        <name>substrate</name>
    </ligand>
</feature>
<dbReference type="GO" id="GO:0005829">
    <property type="term" value="C:cytosol"/>
    <property type="evidence" value="ECO:0007669"/>
    <property type="project" value="TreeGrafter"/>
</dbReference>
<dbReference type="InterPro" id="IPR018520">
    <property type="entry name" value="UPP_synth-like_CS"/>
</dbReference>
<keyword evidence="2" id="KW-0133">Cell shape</keyword>
<feature type="binding site" evidence="2">
    <location>
        <position position="73"/>
    </location>
    <ligand>
        <name>substrate</name>
    </ligand>
</feature>
<accession>A0A0C1QE87</accession>
<feature type="binding site" evidence="2">
    <location>
        <begin position="23"/>
        <end position="26"/>
    </location>
    <ligand>
        <name>substrate</name>
    </ligand>
</feature>
<gene>
    <name evidence="2" type="primary">uppS</name>
    <name evidence="3" type="ORF">JF50_10785</name>
</gene>
<keyword evidence="2" id="KW-0479">Metal-binding</keyword>
<feature type="binding site" evidence="2">
    <location>
        <position position="190"/>
    </location>
    <ligand>
        <name>substrate</name>
    </ligand>
</feature>
<dbReference type="GO" id="GO:0009252">
    <property type="term" value="P:peptidoglycan biosynthetic process"/>
    <property type="evidence" value="ECO:0007669"/>
    <property type="project" value="UniProtKB-UniRule"/>
</dbReference>
<keyword evidence="2" id="KW-0961">Cell wall biogenesis/degradation</keyword>
<dbReference type="PROSITE" id="PS01066">
    <property type="entry name" value="UPP_SYNTHASE"/>
    <property type="match status" value="1"/>
</dbReference>
<dbReference type="GO" id="GO:0071555">
    <property type="term" value="P:cell wall organization"/>
    <property type="evidence" value="ECO:0007669"/>
    <property type="project" value="UniProtKB-KW"/>
</dbReference>
<comment type="similarity">
    <text evidence="2">Belongs to the UPP synthase family.</text>
</comment>
<feature type="binding site" evidence="2">
    <location>
        <begin position="67"/>
        <end position="69"/>
    </location>
    <ligand>
        <name>substrate</name>
    </ligand>
</feature>
<dbReference type="OrthoDB" id="4191603at2"/>
<dbReference type="SUPFAM" id="SSF64005">
    <property type="entry name" value="Undecaprenyl diphosphate synthase"/>
    <property type="match status" value="1"/>
</dbReference>
<feature type="binding site" evidence="2">
    <location>
        <position position="39"/>
    </location>
    <ligand>
        <name>substrate</name>
    </ligand>
</feature>
<comment type="caution">
    <text evidence="3">The sequence shown here is derived from an EMBL/GenBank/DDBJ whole genome shotgun (WGS) entry which is preliminary data.</text>
</comment>
<comment type="function">
    <text evidence="2">Catalyzes the sequential condensation of isopentenyl diphosphate (IPP) with (2E,6E)-farnesyl diphosphate (E,E-FPP) to yield (2Z,6Z,10Z,14Z,18Z,22Z,26Z,30Z,34E,38E)-undecaprenyl diphosphate (di-trans,octa-cis-UPP). UPP is the precursor of glycosyl carrier lipid in the biosynthesis of bacterial cell wall polysaccharide components such as peptidoglycan and lipopolysaccharide.</text>
</comment>
<dbReference type="PANTHER" id="PTHR10291:SF0">
    <property type="entry name" value="DEHYDRODOLICHYL DIPHOSPHATE SYNTHASE 2"/>
    <property type="match status" value="1"/>
</dbReference>